<dbReference type="AlphaFoldDB" id="A0A2I0B0E9"/>
<proteinExistence type="predicted"/>
<sequence length="93" mass="10175">MSSHSSLKRGMKKYSRNGSRRKSPTNLDLNAPPPTPAATEDRPTEENCVAAVGEVVRAGMAFSPIDVDEMEDDDVQMLSSPRAFLQVFLCCSE</sequence>
<protein>
    <submittedName>
        <fullName evidence="2">Uncharacterized protein</fullName>
    </submittedName>
</protein>
<evidence type="ECO:0000313" key="2">
    <source>
        <dbReference type="EMBL" id="PKA61260.1"/>
    </source>
</evidence>
<reference evidence="2 3" key="1">
    <citation type="journal article" date="2017" name="Nature">
        <title>The Apostasia genome and the evolution of orchids.</title>
        <authorList>
            <person name="Zhang G.Q."/>
            <person name="Liu K.W."/>
            <person name="Li Z."/>
            <person name="Lohaus R."/>
            <person name="Hsiao Y.Y."/>
            <person name="Niu S.C."/>
            <person name="Wang J.Y."/>
            <person name="Lin Y.C."/>
            <person name="Xu Q."/>
            <person name="Chen L.J."/>
            <person name="Yoshida K."/>
            <person name="Fujiwara S."/>
            <person name="Wang Z.W."/>
            <person name="Zhang Y.Q."/>
            <person name="Mitsuda N."/>
            <person name="Wang M."/>
            <person name="Liu G.H."/>
            <person name="Pecoraro L."/>
            <person name="Huang H.X."/>
            <person name="Xiao X.J."/>
            <person name="Lin M."/>
            <person name="Wu X.Y."/>
            <person name="Wu W.L."/>
            <person name="Chen Y.Y."/>
            <person name="Chang S.B."/>
            <person name="Sakamoto S."/>
            <person name="Ohme-Takagi M."/>
            <person name="Yagi M."/>
            <person name="Zeng S.J."/>
            <person name="Shen C.Y."/>
            <person name="Yeh C.M."/>
            <person name="Luo Y.B."/>
            <person name="Tsai W.C."/>
            <person name="Van de Peer Y."/>
            <person name="Liu Z.J."/>
        </authorList>
    </citation>
    <scope>NUCLEOTIDE SEQUENCE [LARGE SCALE GENOMIC DNA]</scope>
    <source>
        <strain evidence="3">cv. Shenzhen</strain>
        <tissue evidence="2">Stem</tissue>
    </source>
</reference>
<dbReference type="Proteomes" id="UP000236161">
    <property type="component" value="Unassembled WGS sequence"/>
</dbReference>
<organism evidence="2 3">
    <name type="scientific">Apostasia shenzhenica</name>
    <dbReference type="NCBI Taxonomy" id="1088818"/>
    <lineage>
        <taxon>Eukaryota</taxon>
        <taxon>Viridiplantae</taxon>
        <taxon>Streptophyta</taxon>
        <taxon>Embryophyta</taxon>
        <taxon>Tracheophyta</taxon>
        <taxon>Spermatophyta</taxon>
        <taxon>Magnoliopsida</taxon>
        <taxon>Liliopsida</taxon>
        <taxon>Asparagales</taxon>
        <taxon>Orchidaceae</taxon>
        <taxon>Apostasioideae</taxon>
        <taxon>Apostasia</taxon>
    </lineage>
</organism>
<accession>A0A2I0B0E9</accession>
<evidence type="ECO:0000256" key="1">
    <source>
        <dbReference type="SAM" id="MobiDB-lite"/>
    </source>
</evidence>
<dbReference type="EMBL" id="KZ451932">
    <property type="protein sequence ID" value="PKA61260.1"/>
    <property type="molecule type" value="Genomic_DNA"/>
</dbReference>
<gene>
    <name evidence="2" type="ORF">AXF42_Ash006157</name>
</gene>
<feature type="compositionally biased region" description="Basic residues" evidence="1">
    <location>
        <begin position="1"/>
        <end position="23"/>
    </location>
</feature>
<feature type="region of interest" description="Disordered" evidence="1">
    <location>
        <begin position="1"/>
        <end position="45"/>
    </location>
</feature>
<keyword evidence="3" id="KW-1185">Reference proteome</keyword>
<name>A0A2I0B0E9_9ASPA</name>
<evidence type="ECO:0000313" key="3">
    <source>
        <dbReference type="Proteomes" id="UP000236161"/>
    </source>
</evidence>